<dbReference type="EMBL" id="JANPWB010000006">
    <property type="protein sequence ID" value="KAJ1180271.1"/>
    <property type="molecule type" value="Genomic_DNA"/>
</dbReference>
<comment type="caution">
    <text evidence="1">The sequence shown here is derived from an EMBL/GenBank/DDBJ whole genome shotgun (WGS) entry which is preliminary data.</text>
</comment>
<proteinExistence type="predicted"/>
<gene>
    <name evidence="1" type="ORF">NDU88_005493</name>
</gene>
<evidence type="ECO:0000313" key="2">
    <source>
        <dbReference type="Proteomes" id="UP001066276"/>
    </source>
</evidence>
<accession>A0AAV7TUZ1</accession>
<dbReference type="AlphaFoldDB" id="A0AAV7TUZ1"/>
<evidence type="ECO:0000313" key="1">
    <source>
        <dbReference type="EMBL" id="KAJ1180271.1"/>
    </source>
</evidence>
<reference evidence="1" key="1">
    <citation type="journal article" date="2022" name="bioRxiv">
        <title>Sequencing and chromosome-scale assembly of the giantPleurodeles waltlgenome.</title>
        <authorList>
            <person name="Brown T."/>
            <person name="Elewa A."/>
            <person name="Iarovenko S."/>
            <person name="Subramanian E."/>
            <person name="Araus A.J."/>
            <person name="Petzold A."/>
            <person name="Susuki M."/>
            <person name="Suzuki K.-i.T."/>
            <person name="Hayashi T."/>
            <person name="Toyoda A."/>
            <person name="Oliveira C."/>
            <person name="Osipova E."/>
            <person name="Leigh N.D."/>
            <person name="Simon A."/>
            <person name="Yun M.H."/>
        </authorList>
    </citation>
    <scope>NUCLEOTIDE SEQUENCE</scope>
    <source>
        <strain evidence="1">20211129_DDA</strain>
        <tissue evidence="1">Liver</tissue>
    </source>
</reference>
<organism evidence="1 2">
    <name type="scientific">Pleurodeles waltl</name>
    <name type="common">Iberian ribbed newt</name>
    <dbReference type="NCBI Taxonomy" id="8319"/>
    <lineage>
        <taxon>Eukaryota</taxon>
        <taxon>Metazoa</taxon>
        <taxon>Chordata</taxon>
        <taxon>Craniata</taxon>
        <taxon>Vertebrata</taxon>
        <taxon>Euteleostomi</taxon>
        <taxon>Amphibia</taxon>
        <taxon>Batrachia</taxon>
        <taxon>Caudata</taxon>
        <taxon>Salamandroidea</taxon>
        <taxon>Salamandridae</taxon>
        <taxon>Pleurodelinae</taxon>
        <taxon>Pleurodeles</taxon>
    </lineage>
</organism>
<sequence length="101" mass="11027">MVLPAQKPGGTRWLCGLIWPKTISTVREVDTSDKRGDFFTILPRSILSDTDRDALGARISLEEVKTAIKTLATGETQSTDGLLSEFYKLGCGALAPRLVEM</sequence>
<dbReference type="Proteomes" id="UP001066276">
    <property type="component" value="Chromosome 3_2"/>
</dbReference>
<name>A0AAV7TUZ1_PLEWA</name>
<keyword evidence="2" id="KW-1185">Reference proteome</keyword>
<protein>
    <submittedName>
        <fullName evidence="1">Uncharacterized protein</fullName>
    </submittedName>
</protein>